<evidence type="ECO:0000256" key="3">
    <source>
        <dbReference type="ARBA" id="ARBA00022448"/>
    </source>
</evidence>
<dbReference type="PRINTS" id="PR00164">
    <property type="entry name" value="ABC2TRNSPORT"/>
</dbReference>
<dbReference type="Pfam" id="PF12698">
    <property type="entry name" value="ABC2_membrane_3"/>
    <property type="match status" value="1"/>
</dbReference>
<evidence type="ECO:0000313" key="11">
    <source>
        <dbReference type="Proteomes" id="UP001193389"/>
    </source>
</evidence>
<feature type="domain" description="ABC transmembrane type-2" evidence="9">
    <location>
        <begin position="116"/>
        <end position="367"/>
    </location>
</feature>
<dbReference type="RefSeq" id="WP_318350305.1">
    <property type="nucleotide sequence ID" value="NZ_AP018694.1"/>
</dbReference>
<dbReference type="InterPro" id="IPR051449">
    <property type="entry name" value="ABC-2_transporter_component"/>
</dbReference>
<keyword evidence="11" id="KW-1185">Reference proteome</keyword>
<dbReference type="InterPro" id="IPR013525">
    <property type="entry name" value="ABC2_TM"/>
</dbReference>
<dbReference type="AlphaFoldDB" id="A0A5K7S6V8"/>
<protein>
    <recommendedName>
        <fullName evidence="8">Transport permease protein</fullName>
    </recommendedName>
</protein>
<feature type="transmembrane region" description="Helical" evidence="8">
    <location>
        <begin position="283"/>
        <end position="304"/>
    </location>
</feature>
<dbReference type="InterPro" id="IPR047817">
    <property type="entry name" value="ABC2_TM_bact-type"/>
</dbReference>
<dbReference type="GO" id="GO:0140359">
    <property type="term" value="F:ABC-type transporter activity"/>
    <property type="evidence" value="ECO:0007669"/>
    <property type="project" value="InterPro"/>
</dbReference>
<organism evidence="10 11">
    <name type="scientific">Aquipluma nitroreducens</name>
    <dbReference type="NCBI Taxonomy" id="2010828"/>
    <lineage>
        <taxon>Bacteria</taxon>
        <taxon>Pseudomonadati</taxon>
        <taxon>Bacteroidota</taxon>
        <taxon>Bacteroidia</taxon>
        <taxon>Marinilabiliales</taxon>
        <taxon>Prolixibacteraceae</taxon>
        <taxon>Aquipluma</taxon>
    </lineage>
</organism>
<evidence type="ECO:0000256" key="4">
    <source>
        <dbReference type="ARBA" id="ARBA00022475"/>
    </source>
</evidence>
<keyword evidence="6 8" id="KW-1133">Transmembrane helix</keyword>
<evidence type="ECO:0000256" key="5">
    <source>
        <dbReference type="ARBA" id="ARBA00022692"/>
    </source>
</evidence>
<feature type="transmembrane region" description="Helical" evidence="8">
    <location>
        <begin position="226"/>
        <end position="247"/>
    </location>
</feature>
<keyword evidence="5 8" id="KW-0812">Transmembrane</keyword>
<proteinExistence type="inferred from homology"/>
<dbReference type="InterPro" id="IPR000412">
    <property type="entry name" value="ABC_2_transport"/>
</dbReference>
<dbReference type="KEGG" id="anf:AQPE_1442"/>
<feature type="transmembrane region" description="Helical" evidence="8">
    <location>
        <begin position="172"/>
        <end position="196"/>
    </location>
</feature>
<feature type="transmembrane region" description="Helical" evidence="8">
    <location>
        <begin position="347"/>
        <end position="364"/>
    </location>
</feature>
<keyword evidence="3 8" id="KW-0813">Transport</keyword>
<dbReference type="PANTHER" id="PTHR30294">
    <property type="entry name" value="MEMBRANE COMPONENT OF ABC TRANSPORTER YHHJ-RELATED"/>
    <property type="match status" value="1"/>
</dbReference>
<name>A0A5K7S6V8_9BACT</name>
<dbReference type="Gene3D" id="3.40.1710.10">
    <property type="entry name" value="abc type-2 transporter like domain"/>
    <property type="match status" value="1"/>
</dbReference>
<dbReference type="EMBL" id="AP018694">
    <property type="protein sequence ID" value="BBE17293.1"/>
    <property type="molecule type" value="Genomic_DNA"/>
</dbReference>
<accession>A0A5K7S6V8</accession>
<dbReference type="PANTHER" id="PTHR30294:SF29">
    <property type="entry name" value="MULTIDRUG ABC TRANSPORTER PERMEASE YBHS-RELATED"/>
    <property type="match status" value="1"/>
</dbReference>
<evidence type="ECO:0000256" key="1">
    <source>
        <dbReference type="ARBA" id="ARBA00004651"/>
    </source>
</evidence>
<keyword evidence="4 8" id="KW-1003">Cell membrane</keyword>
<sequence length="369" mass="41703">MKQFIGFLRKEFLHIFRDPRTMLIIFLLPIVQLLLFGKVINTDIQNSKIAILDQSHDNTTREITSKLMSSGYFVLGEELMPGDDVEDVFRKGKVKMVVSFGTNFEQTLERDGKADVQLLADASDPNTARILTNYASGIINDYVKKEKLQNIELPNQINTEVRMLYNEGLKSVYMFVPGIMAMILMLISAMMTSISISKEKELGTMEVLLASPLKPIQIVLGKVTPYLLLSFVNALTIIIIGVFFFGVPIKGSFFLLMAESFLFILMALSLGILISTVAPNQMVAMFISVLALMLPTIMLSGFMFPIENMPLPLRIISHAMPPRWFIVIIKNIMLKGTGIMYVWKETLILMFMAFVFIALSIKNFKIRLE</sequence>
<comment type="subcellular location">
    <subcellularLocation>
        <location evidence="1 8">Cell membrane</location>
        <topology evidence="1 8">Multi-pass membrane protein</topology>
    </subcellularLocation>
</comment>
<evidence type="ECO:0000259" key="9">
    <source>
        <dbReference type="PROSITE" id="PS51012"/>
    </source>
</evidence>
<feature type="transmembrane region" description="Helical" evidence="8">
    <location>
        <begin position="254"/>
        <end position="277"/>
    </location>
</feature>
<evidence type="ECO:0000256" key="6">
    <source>
        <dbReference type="ARBA" id="ARBA00022989"/>
    </source>
</evidence>
<reference evidence="10" key="1">
    <citation type="journal article" date="2020" name="Int. J. Syst. Evol. Microbiol.">
        <title>Aquipluma nitroreducens gen. nov. sp. nov., a novel facultatively anaerobic bacterium isolated from a freshwater lake.</title>
        <authorList>
            <person name="Watanabe M."/>
            <person name="Kojima H."/>
            <person name="Fukui M."/>
        </authorList>
    </citation>
    <scope>NUCLEOTIDE SEQUENCE</scope>
    <source>
        <strain evidence="10">MeG22</strain>
    </source>
</reference>
<evidence type="ECO:0000256" key="2">
    <source>
        <dbReference type="ARBA" id="ARBA00007783"/>
    </source>
</evidence>
<evidence type="ECO:0000256" key="7">
    <source>
        <dbReference type="ARBA" id="ARBA00023136"/>
    </source>
</evidence>
<dbReference type="Proteomes" id="UP001193389">
    <property type="component" value="Chromosome"/>
</dbReference>
<evidence type="ECO:0000256" key="8">
    <source>
        <dbReference type="RuleBase" id="RU361157"/>
    </source>
</evidence>
<dbReference type="PROSITE" id="PS51012">
    <property type="entry name" value="ABC_TM2"/>
    <property type="match status" value="1"/>
</dbReference>
<feature type="transmembrane region" description="Helical" evidence="8">
    <location>
        <begin position="20"/>
        <end position="40"/>
    </location>
</feature>
<keyword evidence="7 8" id="KW-0472">Membrane</keyword>
<gene>
    <name evidence="10" type="ORF">AQPE_1442</name>
</gene>
<comment type="similarity">
    <text evidence="2 8">Belongs to the ABC-2 integral membrane protein family.</text>
</comment>
<dbReference type="GO" id="GO:0043190">
    <property type="term" value="C:ATP-binding cassette (ABC) transporter complex"/>
    <property type="evidence" value="ECO:0007669"/>
    <property type="project" value="InterPro"/>
</dbReference>
<evidence type="ECO:0000313" key="10">
    <source>
        <dbReference type="EMBL" id="BBE17293.1"/>
    </source>
</evidence>